<evidence type="ECO:0000256" key="1">
    <source>
        <dbReference type="SAM" id="SignalP"/>
    </source>
</evidence>
<feature type="signal peptide" evidence="1">
    <location>
        <begin position="1"/>
        <end position="36"/>
    </location>
</feature>
<organism evidence="2 3">
    <name type="scientific">Labilithrix luteola</name>
    <dbReference type="NCBI Taxonomy" id="1391654"/>
    <lineage>
        <taxon>Bacteria</taxon>
        <taxon>Pseudomonadati</taxon>
        <taxon>Myxococcota</taxon>
        <taxon>Polyangia</taxon>
        <taxon>Polyangiales</taxon>
        <taxon>Labilitrichaceae</taxon>
        <taxon>Labilithrix</taxon>
    </lineage>
</organism>
<accession>A0A0K1PKD0</accession>
<name>A0A0K1PKD0_9BACT</name>
<gene>
    <name evidence="2" type="ORF">AKJ09_00662</name>
</gene>
<dbReference type="STRING" id="1391654.AKJ09_00662"/>
<sequence length="183" mass="18526">MPLATASVVARHPLACVLVGSALAVAATFSSTSAHAKPKLGLDGEVAVPLTPNRVSTGGGGALRFGYELDAVLLTITPEVAAGYYSLGGDLAPKMWDAVVGGRLAVGALVRAVLFGHFGYGHVKNNNAPSRSAAAVDGGLALDLTVLPIIDIGVHAQYHLITGNSDGPANGWLGLGLHIQIAF</sequence>
<keyword evidence="1" id="KW-0732">Signal</keyword>
<dbReference type="AlphaFoldDB" id="A0A0K1PKD0"/>
<dbReference type="KEGG" id="llu:AKJ09_00662"/>
<proteinExistence type="predicted"/>
<protein>
    <recommendedName>
        <fullName evidence="4">Outer membrane protein beta-barrel domain-containing protein</fullName>
    </recommendedName>
</protein>
<feature type="chain" id="PRO_5005465860" description="Outer membrane protein beta-barrel domain-containing protein" evidence="1">
    <location>
        <begin position="37"/>
        <end position="183"/>
    </location>
</feature>
<evidence type="ECO:0008006" key="4">
    <source>
        <dbReference type="Google" id="ProtNLM"/>
    </source>
</evidence>
<evidence type="ECO:0000313" key="3">
    <source>
        <dbReference type="Proteomes" id="UP000064967"/>
    </source>
</evidence>
<dbReference type="EMBL" id="CP012333">
    <property type="protein sequence ID" value="AKU93998.1"/>
    <property type="molecule type" value="Genomic_DNA"/>
</dbReference>
<evidence type="ECO:0000313" key="2">
    <source>
        <dbReference type="EMBL" id="AKU93998.1"/>
    </source>
</evidence>
<reference evidence="2 3" key="1">
    <citation type="submission" date="2015-08" db="EMBL/GenBank/DDBJ databases">
        <authorList>
            <person name="Babu N.S."/>
            <person name="Beckwith C.J."/>
            <person name="Beseler K.G."/>
            <person name="Brison A."/>
            <person name="Carone J.V."/>
            <person name="Caskin T.P."/>
            <person name="Diamond M."/>
            <person name="Durham M.E."/>
            <person name="Foxe J.M."/>
            <person name="Go M."/>
            <person name="Henderson B.A."/>
            <person name="Jones I.B."/>
            <person name="McGettigan J.A."/>
            <person name="Micheletti S.J."/>
            <person name="Nasrallah M.E."/>
            <person name="Ortiz D."/>
            <person name="Piller C.R."/>
            <person name="Privatt S.R."/>
            <person name="Schneider S.L."/>
            <person name="Sharp S."/>
            <person name="Smith T.C."/>
            <person name="Stanton J.D."/>
            <person name="Ullery H.E."/>
            <person name="Wilson R.J."/>
            <person name="Serrano M.G."/>
            <person name="Buck G."/>
            <person name="Lee V."/>
            <person name="Wang Y."/>
            <person name="Carvalho R."/>
            <person name="Voegtly L."/>
            <person name="Shi R."/>
            <person name="Duckworth R."/>
            <person name="Johnson A."/>
            <person name="Loviza R."/>
            <person name="Walstead R."/>
            <person name="Shah Z."/>
            <person name="Kiflezghi M."/>
            <person name="Wade K."/>
            <person name="Ball S.L."/>
            <person name="Bradley K.W."/>
            <person name="Asai D.J."/>
            <person name="Bowman C.A."/>
            <person name="Russell D.A."/>
            <person name="Pope W.H."/>
            <person name="Jacobs-Sera D."/>
            <person name="Hendrix R.W."/>
            <person name="Hatfull G.F."/>
        </authorList>
    </citation>
    <scope>NUCLEOTIDE SEQUENCE [LARGE SCALE GENOMIC DNA]</scope>
    <source>
        <strain evidence="2 3">DSM 27648</strain>
    </source>
</reference>
<dbReference type="Proteomes" id="UP000064967">
    <property type="component" value="Chromosome"/>
</dbReference>
<keyword evidence="3" id="KW-1185">Reference proteome</keyword>